<comment type="similarity">
    <text evidence="4">Belongs to the arginase family.</text>
</comment>
<evidence type="ECO:0000256" key="2">
    <source>
        <dbReference type="ARBA" id="ARBA00022801"/>
    </source>
</evidence>
<evidence type="ECO:0000256" key="1">
    <source>
        <dbReference type="ARBA" id="ARBA00022723"/>
    </source>
</evidence>
<dbReference type="Gene3D" id="3.40.800.10">
    <property type="entry name" value="Ureohydrolase domain"/>
    <property type="match status" value="1"/>
</dbReference>
<proteinExistence type="inferred from homology"/>
<dbReference type="InterPro" id="IPR023696">
    <property type="entry name" value="Ureohydrolase_dom_sf"/>
</dbReference>
<accession>A0ABV0LLN9</accession>
<dbReference type="PANTHER" id="PTHR43782">
    <property type="entry name" value="ARGINASE"/>
    <property type="match status" value="1"/>
</dbReference>
<evidence type="ECO:0000256" key="4">
    <source>
        <dbReference type="PROSITE-ProRule" id="PRU00742"/>
    </source>
</evidence>
<protein>
    <submittedName>
        <fullName evidence="5">Arginase family protein</fullName>
    </submittedName>
</protein>
<dbReference type="EMBL" id="JBDZYD010000009">
    <property type="protein sequence ID" value="MEQ0562358.1"/>
    <property type="molecule type" value="Genomic_DNA"/>
</dbReference>
<dbReference type="PROSITE" id="PS51409">
    <property type="entry name" value="ARGINASE_2"/>
    <property type="match status" value="1"/>
</dbReference>
<keyword evidence="3" id="KW-0464">Manganese</keyword>
<sequence length="283" mass="29977">MTDRTWDPIVTPWHLDEDIPDFPVPATATPVARPALPDGPVPARMSLLHRAAFDVATRAARPLLLSGDCPTARAVVAAMQRRHDDLAVVWLDAHGDFNTPAISTSGYVGGMALAMLTGRTPGLFDDPLGLRPVPDTSVVLADARDLDPAERAALTASDVRRVRADPEAITAALERLGPVHLHLDIDVIDGAELPGARFPTGSGPSLARIEECLTAVCATADVVSASIACAWLPEYIGEEVIRETMSRLGAALGAELRWSAAACRECVKVFSKNVKKTNPAMGG</sequence>
<reference evidence="5 6" key="1">
    <citation type="submission" date="2024-05" db="EMBL/GenBank/DDBJ databases">
        <authorList>
            <person name="Zhao H."/>
            <person name="Xu Y."/>
            <person name="Lin S."/>
            <person name="Spain J.C."/>
            <person name="Zhou N.-Y."/>
        </authorList>
    </citation>
    <scope>NUCLEOTIDE SEQUENCE [LARGE SCALE GENOMIC DNA]</scope>
    <source>
        <strain evidence="5 6">NEAU-NG30</strain>
    </source>
</reference>
<dbReference type="CDD" id="cd09999">
    <property type="entry name" value="Arginase-like_1"/>
    <property type="match status" value="1"/>
</dbReference>
<dbReference type="PANTHER" id="PTHR43782:SF3">
    <property type="entry name" value="ARGINASE"/>
    <property type="match status" value="1"/>
</dbReference>
<dbReference type="SUPFAM" id="SSF52768">
    <property type="entry name" value="Arginase/deacetylase"/>
    <property type="match status" value="1"/>
</dbReference>
<dbReference type="PRINTS" id="PR00116">
    <property type="entry name" value="ARGINASE"/>
</dbReference>
<organism evidence="5 6">
    <name type="scientific">Amycolatopsis melonis</name>
    <dbReference type="NCBI Taxonomy" id="3156488"/>
    <lineage>
        <taxon>Bacteria</taxon>
        <taxon>Bacillati</taxon>
        <taxon>Actinomycetota</taxon>
        <taxon>Actinomycetes</taxon>
        <taxon>Pseudonocardiales</taxon>
        <taxon>Pseudonocardiaceae</taxon>
        <taxon>Amycolatopsis</taxon>
    </lineage>
</organism>
<dbReference type="Pfam" id="PF00491">
    <property type="entry name" value="Arginase"/>
    <property type="match status" value="1"/>
</dbReference>
<name>A0ABV0LLN9_9PSEU</name>
<keyword evidence="2" id="KW-0378">Hydrolase</keyword>
<gene>
    <name evidence="5" type="ORF">ABJI51_25010</name>
</gene>
<evidence type="ECO:0000313" key="6">
    <source>
        <dbReference type="Proteomes" id="UP001440984"/>
    </source>
</evidence>
<dbReference type="InterPro" id="IPR006035">
    <property type="entry name" value="Ureohydrolase"/>
</dbReference>
<evidence type="ECO:0000256" key="3">
    <source>
        <dbReference type="ARBA" id="ARBA00023211"/>
    </source>
</evidence>
<feature type="non-terminal residue" evidence="5">
    <location>
        <position position="283"/>
    </location>
</feature>
<keyword evidence="1" id="KW-0479">Metal-binding</keyword>
<dbReference type="RefSeq" id="WP_348953838.1">
    <property type="nucleotide sequence ID" value="NZ_JBDZYD010000009.1"/>
</dbReference>
<comment type="caution">
    <text evidence="5">The sequence shown here is derived from an EMBL/GenBank/DDBJ whole genome shotgun (WGS) entry which is preliminary data.</text>
</comment>
<evidence type="ECO:0000313" key="5">
    <source>
        <dbReference type="EMBL" id="MEQ0562358.1"/>
    </source>
</evidence>
<dbReference type="Proteomes" id="UP001440984">
    <property type="component" value="Unassembled WGS sequence"/>
</dbReference>
<keyword evidence="6" id="KW-1185">Reference proteome</keyword>